<dbReference type="Gene3D" id="1.10.357.10">
    <property type="entry name" value="Tetracycline Repressor, domain 2"/>
    <property type="match status" value="1"/>
</dbReference>
<reference evidence="4 5" key="1">
    <citation type="submission" date="2023-05" db="EMBL/GenBank/DDBJ databases">
        <title>Corynebacterium suedekumii sp. nov. and Corynebacterium breve sp. nov. isolated from raw cow's milk.</title>
        <authorList>
            <person name="Baer M.K."/>
            <person name="Mehl L."/>
            <person name="Hellmuth R."/>
            <person name="Marke G."/>
            <person name="Lipski A."/>
        </authorList>
    </citation>
    <scope>NUCLEOTIDE SEQUENCE [LARGE SCALE GENOMIC DNA]</scope>
    <source>
        <strain evidence="4 5">R4</strain>
    </source>
</reference>
<dbReference type="PANTHER" id="PTHR30055">
    <property type="entry name" value="HTH-TYPE TRANSCRIPTIONAL REGULATOR RUTR"/>
    <property type="match status" value="1"/>
</dbReference>
<dbReference type="EMBL" id="CP126969">
    <property type="protein sequence ID" value="WIM67626.1"/>
    <property type="molecule type" value="Genomic_DNA"/>
</dbReference>
<name>A0ABY8VF86_9CORY</name>
<dbReference type="SUPFAM" id="SSF46689">
    <property type="entry name" value="Homeodomain-like"/>
    <property type="match status" value="1"/>
</dbReference>
<dbReference type="Pfam" id="PF00440">
    <property type="entry name" value="TetR_N"/>
    <property type="match status" value="1"/>
</dbReference>
<proteinExistence type="predicted"/>
<dbReference type="InterPro" id="IPR050109">
    <property type="entry name" value="HTH-type_TetR-like_transc_reg"/>
</dbReference>
<dbReference type="Pfam" id="PF17932">
    <property type="entry name" value="TetR_C_24"/>
    <property type="match status" value="1"/>
</dbReference>
<evidence type="ECO:0000313" key="4">
    <source>
        <dbReference type="EMBL" id="WIM67626.1"/>
    </source>
</evidence>
<organism evidence="4 5">
    <name type="scientific">Corynebacterium breve</name>
    <dbReference type="NCBI Taxonomy" id="3049799"/>
    <lineage>
        <taxon>Bacteria</taxon>
        <taxon>Bacillati</taxon>
        <taxon>Actinomycetota</taxon>
        <taxon>Actinomycetes</taxon>
        <taxon>Mycobacteriales</taxon>
        <taxon>Corynebacteriaceae</taxon>
        <taxon>Corynebacterium</taxon>
    </lineage>
</organism>
<dbReference type="PRINTS" id="PR00455">
    <property type="entry name" value="HTHTETR"/>
</dbReference>
<dbReference type="PANTHER" id="PTHR30055:SF200">
    <property type="entry name" value="HTH-TYPE TRANSCRIPTIONAL REPRESSOR BDCR"/>
    <property type="match status" value="1"/>
</dbReference>
<accession>A0ABY8VF86</accession>
<evidence type="ECO:0000256" key="2">
    <source>
        <dbReference type="PROSITE-ProRule" id="PRU00335"/>
    </source>
</evidence>
<evidence type="ECO:0000259" key="3">
    <source>
        <dbReference type="PROSITE" id="PS50977"/>
    </source>
</evidence>
<sequence length="192" mass="20871">MANIQRREQIAAAALTLFDQLGYHGTGMGDIAEAVGMRASSLYNHFGSKQELLAEVAISGMEEMLRANARSLAGVTAPQDKLATAMKTHVLFHTTRAQHARVVNTQIGNLEEPASNVVKQLRRDYVARWMSIVNEGTAAGIFHATDVKVACWALIDMGTGVSIWYAEGGKYTPEMLGDMYAEFALHQLGVTS</sequence>
<feature type="DNA-binding region" description="H-T-H motif" evidence="2">
    <location>
        <begin position="27"/>
        <end position="46"/>
    </location>
</feature>
<evidence type="ECO:0000313" key="5">
    <source>
        <dbReference type="Proteomes" id="UP001225598"/>
    </source>
</evidence>
<dbReference type="InterPro" id="IPR001647">
    <property type="entry name" value="HTH_TetR"/>
</dbReference>
<dbReference type="SUPFAM" id="SSF48498">
    <property type="entry name" value="Tetracyclin repressor-like, C-terminal domain"/>
    <property type="match status" value="1"/>
</dbReference>
<dbReference type="PROSITE" id="PS50977">
    <property type="entry name" value="HTH_TETR_2"/>
    <property type="match status" value="1"/>
</dbReference>
<gene>
    <name evidence="4" type="ORF">QP027_11155</name>
</gene>
<evidence type="ECO:0000256" key="1">
    <source>
        <dbReference type="ARBA" id="ARBA00023125"/>
    </source>
</evidence>
<keyword evidence="1 2" id="KW-0238">DNA-binding</keyword>
<keyword evidence="5" id="KW-1185">Reference proteome</keyword>
<dbReference type="RefSeq" id="WP_284824850.1">
    <property type="nucleotide sequence ID" value="NZ_CP126969.1"/>
</dbReference>
<dbReference type="InterPro" id="IPR036271">
    <property type="entry name" value="Tet_transcr_reg_TetR-rel_C_sf"/>
</dbReference>
<dbReference type="Proteomes" id="UP001225598">
    <property type="component" value="Chromosome"/>
</dbReference>
<protein>
    <submittedName>
        <fullName evidence="4">TetR/AcrR family transcriptional regulator</fullName>
    </submittedName>
</protein>
<feature type="domain" description="HTH tetR-type" evidence="3">
    <location>
        <begin position="4"/>
        <end position="64"/>
    </location>
</feature>
<dbReference type="InterPro" id="IPR041490">
    <property type="entry name" value="KstR2_TetR_C"/>
</dbReference>
<dbReference type="InterPro" id="IPR009057">
    <property type="entry name" value="Homeodomain-like_sf"/>
</dbReference>